<evidence type="ECO:0000313" key="4">
    <source>
        <dbReference type="Proteomes" id="UP000589896"/>
    </source>
</evidence>
<name>A0A7Z0QUC1_9GAMM</name>
<dbReference type="Pfam" id="PF19611">
    <property type="entry name" value="DUF6116"/>
    <property type="match status" value="1"/>
</dbReference>
<keyword evidence="4" id="KW-1185">Reference proteome</keyword>
<dbReference type="InterPro" id="IPR046119">
    <property type="entry name" value="DUF6116"/>
</dbReference>
<feature type="transmembrane region" description="Helical" evidence="2">
    <location>
        <begin position="22"/>
        <end position="55"/>
    </location>
</feature>
<protein>
    <submittedName>
        <fullName evidence="3">Uncharacterized protein</fullName>
    </submittedName>
</protein>
<evidence type="ECO:0000256" key="2">
    <source>
        <dbReference type="SAM" id="Phobius"/>
    </source>
</evidence>
<sequence length="82" mass="9034">MPSPFSAPLVAWLSRLSYPRMFVVIATLFGINLLIPDPIILVDEILLGLATVMLAKRKRDPAPARSPRGAGRDPIDGQARRR</sequence>
<gene>
    <name evidence="3" type="ORF">H0E82_15700</name>
</gene>
<keyword evidence="2" id="KW-0812">Transmembrane</keyword>
<feature type="region of interest" description="Disordered" evidence="1">
    <location>
        <begin position="58"/>
        <end position="82"/>
    </location>
</feature>
<evidence type="ECO:0000313" key="3">
    <source>
        <dbReference type="EMBL" id="NYZ64184.1"/>
    </source>
</evidence>
<comment type="caution">
    <text evidence="3">The sequence shown here is derived from an EMBL/GenBank/DDBJ whole genome shotgun (WGS) entry which is preliminary data.</text>
</comment>
<organism evidence="3 4">
    <name type="scientific">Luteimonas deserti</name>
    <dbReference type="NCBI Taxonomy" id="2752306"/>
    <lineage>
        <taxon>Bacteria</taxon>
        <taxon>Pseudomonadati</taxon>
        <taxon>Pseudomonadota</taxon>
        <taxon>Gammaproteobacteria</taxon>
        <taxon>Lysobacterales</taxon>
        <taxon>Lysobacteraceae</taxon>
        <taxon>Luteimonas</taxon>
    </lineage>
</organism>
<feature type="compositionally biased region" description="Basic and acidic residues" evidence="1">
    <location>
        <begin position="70"/>
        <end position="82"/>
    </location>
</feature>
<keyword evidence="2" id="KW-1133">Transmembrane helix</keyword>
<keyword evidence="2" id="KW-0472">Membrane</keyword>
<dbReference type="RefSeq" id="WP_180546390.1">
    <property type="nucleotide sequence ID" value="NZ_JACCJZ010000020.1"/>
</dbReference>
<accession>A0A7Z0QUC1</accession>
<evidence type="ECO:0000256" key="1">
    <source>
        <dbReference type="SAM" id="MobiDB-lite"/>
    </source>
</evidence>
<proteinExistence type="predicted"/>
<dbReference type="AlphaFoldDB" id="A0A7Z0QUC1"/>
<dbReference type="Proteomes" id="UP000589896">
    <property type="component" value="Unassembled WGS sequence"/>
</dbReference>
<reference evidence="3 4" key="1">
    <citation type="submission" date="2020-07" db="EMBL/GenBank/DDBJ databases">
        <title>isolation of Luteimonas sp. SJ-16.</title>
        <authorList>
            <person name="Huang X.-X."/>
            <person name="Xu L."/>
            <person name="Sun J.-Q."/>
        </authorList>
    </citation>
    <scope>NUCLEOTIDE SEQUENCE [LARGE SCALE GENOMIC DNA]</scope>
    <source>
        <strain evidence="3 4">SJ-16</strain>
    </source>
</reference>
<dbReference type="EMBL" id="JACCJZ010000020">
    <property type="protein sequence ID" value="NYZ64184.1"/>
    <property type="molecule type" value="Genomic_DNA"/>
</dbReference>